<keyword evidence="9" id="KW-1185">Reference proteome</keyword>
<gene>
    <name evidence="8" type="ORF">M2283_009835</name>
</gene>
<feature type="transmembrane region" description="Helical" evidence="6">
    <location>
        <begin position="197"/>
        <end position="216"/>
    </location>
</feature>
<proteinExistence type="inferred from homology"/>
<dbReference type="RefSeq" id="WP_280883098.1">
    <property type="nucleotide sequence ID" value="NZ_JARXVH010000034.1"/>
</dbReference>
<keyword evidence="4 6" id="KW-0472">Membrane</keyword>
<name>A0ABT6M2Y9_9ACTN</name>
<comment type="similarity">
    <text evidence="6">Belongs to the ABC-2 integral membrane protein family.</text>
</comment>
<evidence type="ECO:0000256" key="4">
    <source>
        <dbReference type="ARBA" id="ARBA00023136"/>
    </source>
</evidence>
<evidence type="ECO:0000313" key="8">
    <source>
        <dbReference type="EMBL" id="MDH6222484.1"/>
    </source>
</evidence>
<feature type="transmembrane region" description="Helical" evidence="6">
    <location>
        <begin position="258"/>
        <end position="277"/>
    </location>
</feature>
<keyword evidence="5" id="KW-0046">Antibiotic resistance</keyword>
<feature type="transmembrane region" description="Helical" evidence="6">
    <location>
        <begin position="84"/>
        <end position="104"/>
    </location>
</feature>
<feature type="transmembrane region" description="Helical" evidence="6">
    <location>
        <begin position="167"/>
        <end position="185"/>
    </location>
</feature>
<keyword evidence="2 6" id="KW-0812">Transmembrane</keyword>
<dbReference type="PANTHER" id="PTHR43229">
    <property type="entry name" value="NODULATION PROTEIN J"/>
    <property type="match status" value="1"/>
</dbReference>
<dbReference type="InterPro" id="IPR047817">
    <property type="entry name" value="ABC2_TM_bact-type"/>
</dbReference>
<dbReference type="PANTHER" id="PTHR43229:SF2">
    <property type="entry name" value="NODULATION PROTEIN J"/>
    <property type="match status" value="1"/>
</dbReference>
<keyword evidence="3 6" id="KW-1133">Transmembrane helix</keyword>
<protein>
    <recommendedName>
        <fullName evidence="6">Transport permease protein</fullName>
    </recommendedName>
</protein>
<dbReference type="InterPro" id="IPR013525">
    <property type="entry name" value="ABC2_TM"/>
</dbReference>
<evidence type="ECO:0000256" key="2">
    <source>
        <dbReference type="ARBA" id="ARBA00022692"/>
    </source>
</evidence>
<dbReference type="InterPro" id="IPR000412">
    <property type="entry name" value="ABC_2_transport"/>
</dbReference>
<sequence length="286" mass="30495">MTTPAARRPVPPRPVTHQRMLLRRFRTWRFLRESALLVARGLRTAARVPTRISGVSLQPILNTTLFVSVFSSVIHIPGTRYQDYLLPGLIAQSIAFGGVSAGVATATDFSLGVVDRLTSLPITRLAVITAQIVAQIIEQIASMTVVACLGLALGWHPHLNAVTGSELVALLLLGLFAFTTFGVLLGTIVRNPTAIQGISYGIVFPLAFLGGTYVPISGMQAIPRTIAEYNPIAVLVAAVRQVAQGTRSSGSWPLEHPVLSIVAYCAVIIALCLPWAVKKFSSGPGP</sequence>
<reference evidence="8 9" key="1">
    <citation type="submission" date="2023-04" db="EMBL/GenBank/DDBJ databases">
        <title>Forest soil microbial communities from Buena Vista Peninsula, Colon Province, Panama.</title>
        <authorList>
            <person name="Bouskill N."/>
        </authorList>
    </citation>
    <scope>NUCLEOTIDE SEQUENCE [LARGE SCALE GENOMIC DNA]</scope>
    <source>
        <strain evidence="8 9">GGS1</strain>
    </source>
</reference>
<evidence type="ECO:0000256" key="5">
    <source>
        <dbReference type="ARBA" id="ARBA00023251"/>
    </source>
</evidence>
<dbReference type="InterPro" id="IPR051784">
    <property type="entry name" value="Nod_factor_ABC_transporter"/>
</dbReference>
<feature type="transmembrane region" description="Helical" evidence="6">
    <location>
        <begin position="60"/>
        <end position="78"/>
    </location>
</feature>
<dbReference type="PIRSF" id="PIRSF006648">
    <property type="entry name" value="DrrB"/>
    <property type="match status" value="1"/>
</dbReference>
<comment type="subcellular location">
    <subcellularLocation>
        <location evidence="6">Cell membrane</location>
        <topology evidence="6">Multi-pass membrane protein</topology>
    </subcellularLocation>
    <subcellularLocation>
        <location evidence="1">Membrane</location>
        <topology evidence="1">Multi-pass membrane protein</topology>
    </subcellularLocation>
</comment>
<evidence type="ECO:0000313" key="9">
    <source>
        <dbReference type="Proteomes" id="UP001160499"/>
    </source>
</evidence>
<evidence type="ECO:0000256" key="3">
    <source>
        <dbReference type="ARBA" id="ARBA00022989"/>
    </source>
</evidence>
<feature type="domain" description="ABC transmembrane type-2" evidence="7">
    <location>
        <begin position="50"/>
        <end position="283"/>
    </location>
</feature>
<evidence type="ECO:0000256" key="1">
    <source>
        <dbReference type="ARBA" id="ARBA00004141"/>
    </source>
</evidence>
<feature type="transmembrane region" description="Helical" evidence="6">
    <location>
        <begin position="125"/>
        <end position="155"/>
    </location>
</feature>
<dbReference type="Proteomes" id="UP001160499">
    <property type="component" value="Unassembled WGS sequence"/>
</dbReference>
<comment type="caution">
    <text evidence="8">The sequence shown here is derived from an EMBL/GenBank/DDBJ whole genome shotgun (WGS) entry which is preliminary data.</text>
</comment>
<dbReference type="PROSITE" id="PS51012">
    <property type="entry name" value="ABC_TM2"/>
    <property type="match status" value="1"/>
</dbReference>
<evidence type="ECO:0000256" key="6">
    <source>
        <dbReference type="RuleBase" id="RU361157"/>
    </source>
</evidence>
<keyword evidence="6" id="KW-1003">Cell membrane</keyword>
<keyword evidence="6" id="KW-0813">Transport</keyword>
<evidence type="ECO:0000259" key="7">
    <source>
        <dbReference type="PROSITE" id="PS51012"/>
    </source>
</evidence>
<accession>A0ABT6M2Y9</accession>
<dbReference type="EMBL" id="JARXVH010000034">
    <property type="protein sequence ID" value="MDH6222484.1"/>
    <property type="molecule type" value="Genomic_DNA"/>
</dbReference>
<dbReference type="Pfam" id="PF01061">
    <property type="entry name" value="ABC2_membrane"/>
    <property type="match status" value="1"/>
</dbReference>
<organism evidence="8 9">
    <name type="scientific">Streptomyces pseudovenezuelae</name>
    <dbReference type="NCBI Taxonomy" id="67350"/>
    <lineage>
        <taxon>Bacteria</taxon>
        <taxon>Bacillati</taxon>
        <taxon>Actinomycetota</taxon>
        <taxon>Actinomycetes</taxon>
        <taxon>Kitasatosporales</taxon>
        <taxon>Streptomycetaceae</taxon>
        <taxon>Streptomyces</taxon>
        <taxon>Streptomyces aurantiacus group</taxon>
    </lineage>
</organism>